<reference evidence="2 3" key="1">
    <citation type="journal article" date="2024" name="Ann. Entomol. Soc. Am.">
        <title>Genomic analyses of the southern and eastern yellowjacket wasps (Hymenoptera: Vespidae) reveal evolutionary signatures of social life.</title>
        <authorList>
            <person name="Catto M.A."/>
            <person name="Caine P.B."/>
            <person name="Orr S.E."/>
            <person name="Hunt B.G."/>
            <person name="Goodisman M.A.D."/>
        </authorList>
    </citation>
    <scope>NUCLEOTIDE SEQUENCE [LARGE SCALE GENOMIC DNA]</scope>
    <source>
        <strain evidence="2">232</strain>
        <tissue evidence="2">Head and thorax</tissue>
    </source>
</reference>
<dbReference type="EMBL" id="JAYRBN010000112">
    <property type="protein sequence ID" value="KAL2724660.1"/>
    <property type="molecule type" value="Genomic_DNA"/>
</dbReference>
<sequence>MNRVELTRWRIMGKQERNEKNNKKDKRSRTKYQSLFEVEREENKATVTIVKENAECEKNHKPKLKSESCEKLIPVVSLVVFTIVYLRKHSTGKRLEKDETLHLHLVLVEKRR</sequence>
<accession>A0ABD2AXI3</accession>
<dbReference type="Proteomes" id="UP001607303">
    <property type="component" value="Unassembled WGS sequence"/>
</dbReference>
<dbReference type="AlphaFoldDB" id="A0ABD2AXI3"/>
<comment type="caution">
    <text evidence="2">The sequence shown here is derived from an EMBL/GenBank/DDBJ whole genome shotgun (WGS) entry which is preliminary data.</text>
</comment>
<protein>
    <submittedName>
        <fullName evidence="2">Uncharacterized protein</fullName>
    </submittedName>
</protein>
<evidence type="ECO:0000313" key="3">
    <source>
        <dbReference type="Proteomes" id="UP001607303"/>
    </source>
</evidence>
<feature type="region of interest" description="Disordered" evidence="1">
    <location>
        <begin position="1"/>
        <end position="30"/>
    </location>
</feature>
<feature type="compositionally biased region" description="Basic and acidic residues" evidence="1">
    <location>
        <begin position="1"/>
        <end position="22"/>
    </location>
</feature>
<evidence type="ECO:0000256" key="1">
    <source>
        <dbReference type="SAM" id="MobiDB-lite"/>
    </source>
</evidence>
<name>A0ABD2AXI3_VESMC</name>
<gene>
    <name evidence="2" type="ORF">V1477_018521</name>
</gene>
<proteinExistence type="predicted"/>
<organism evidence="2 3">
    <name type="scientific">Vespula maculifrons</name>
    <name type="common">Eastern yellow jacket</name>
    <name type="synonym">Wasp</name>
    <dbReference type="NCBI Taxonomy" id="7453"/>
    <lineage>
        <taxon>Eukaryota</taxon>
        <taxon>Metazoa</taxon>
        <taxon>Ecdysozoa</taxon>
        <taxon>Arthropoda</taxon>
        <taxon>Hexapoda</taxon>
        <taxon>Insecta</taxon>
        <taxon>Pterygota</taxon>
        <taxon>Neoptera</taxon>
        <taxon>Endopterygota</taxon>
        <taxon>Hymenoptera</taxon>
        <taxon>Apocrita</taxon>
        <taxon>Aculeata</taxon>
        <taxon>Vespoidea</taxon>
        <taxon>Vespidae</taxon>
        <taxon>Vespinae</taxon>
        <taxon>Vespula</taxon>
    </lineage>
</organism>
<keyword evidence="3" id="KW-1185">Reference proteome</keyword>
<evidence type="ECO:0000313" key="2">
    <source>
        <dbReference type="EMBL" id="KAL2724660.1"/>
    </source>
</evidence>